<feature type="region of interest" description="Disordered" evidence="2">
    <location>
        <begin position="281"/>
        <end position="386"/>
    </location>
</feature>
<accession>A0A319EP94</accession>
<dbReference type="Proteomes" id="UP000248423">
    <property type="component" value="Unassembled WGS sequence"/>
</dbReference>
<protein>
    <recommendedName>
        <fullName evidence="5">DNA repair protein XRCC4</fullName>
    </recommendedName>
</protein>
<sequence length="386" mass="43530">MSSAQPSSLPRILRVPRSDEPDTFVLLHVSRLGSAALDLNLAATEGEIPYNGVVRQARLQTYRSKNYQGTHDDWTQIMLHALGQLENPTDGSELLSGVELSASITGRGSEGNELIIIVRRKIHTITQRLGSIILRQDDEQAIQLFDWSAVAVTRADFLEQRLSGLQQHCLTAENTIKQLNRQIEELISAKSHHEDQLMMNFTQVLNQKKLKIRNQQRLLASAKVDMGEGKVQIMVEIGKDRAASSSVYEPIGDTRRVKRGISRISDDEVESDDGFERLECRTKHHSSPSETDTDNGPVSTPQPLEEEDDTTDEGMPTPSNVEWREREQHSPIKAHNRPRMQRQSPPPRRELPFTRVSDSRNETVQKLQHQQDNVGESAGETDDDEL</sequence>
<evidence type="ECO:0000313" key="3">
    <source>
        <dbReference type="EMBL" id="PYI12126.1"/>
    </source>
</evidence>
<dbReference type="Gene3D" id="1.20.5.370">
    <property type="match status" value="1"/>
</dbReference>
<dbReference type="SUPFAM" id="SSF58022">
    <property type="entry name" value="XRCC4, C-terminal oligomerization domain"/>
    <property type="match status" value="1"/>
</dbReference>
<feature type="compositionally biased region" description="Polar residues" evidence="2">
    <location>
        <begin position="288"/>
        <end position="302"/>
    </location>
</feature>
<keyword evidence="4" id="KW-1185">Reference proteome</keyword>
<name>A0A319EP94_ASPSB</name>
<dbReference type="EMBL" id="KZ826316">
    <property type="protein sequence ID" value="PYI12126.1"/>
    <property type="molecule type" value="Genomic_DNA"/>
</dbReference>
<reference evidence="3 4" key="1">
    <citation type="submission" date="2018-02" db="EMBL/GenBank/DDBJ databases">
        <title>The genomes of Aspergillus section Nigri reveals drivers in fungal speciation.</title>
        <authorList>
            <consortium name="DOE Joint Genome Institute"/>
            <person name="Vesth T.C."/>
            <person name="Nybo J."/>
            <person name="Theobald S."/>
            <person name="Brandl J."/>
            <person name="Frisvad J.C."/>
            <person name="Nielsen K.F."/>
            <person name="Lyhne E.K."/>
            <person name="Kogle M.E."/>
            <person name="Kuo A."/>
            <person name="Riley R."/>
            <person name="Clum A."/>
            <person name="Nolan M."/>
            <person name="Lipzen A."/>
            <person name="Salamov A."/>
            <person name="Henrissat B."/>
            <person name="Wiebenga A."/>
            <person name="De vries R.P."/>
            <person name="Grigoriev I.V."/>
            <person name="Mortensen U.H."/>
            <person name="Andersen M.R."/>
            <person name="Baker S.E."/>
        </authorList>
    </citation>
    <scope>NUCLEOTIDE SEQUENCE [LARGE SCALE GENOMIC DNA]</scope>
    <source>
        <strain evidence="3 4">CBS 121057</strain>
    </source>
</reference>
<dbReference type="InterPro" id="IPR014751">
    <property type="entry name" value="XRCC4-like_C"/>
</dbReference>
<dbReference type="PANTHER" id="PTHR42067">
    <property type="entry name" value="YALI0C15378P"/>
    <property type="match status" value="1"/>
</dbReference>
<evidence type="ECO:0008006" key="5">
    <source>
        <dbReference type="Google" id="ProtNLM"/>
    </source>
</evidence>
<feature type="non-terminal residue" evidence="3">
    <location>
        <position position="386"/>
    </location>
</feature>
<dbReference type="STRING" id="1448318.A0A319EP94"/>
<feature type="coiled-coil region" evidence="1">
    <location>
        <begin position="162"/>
        <end position="196"/>
    </location>
</feature>
<evidence type="ECO:0000256" key="1">
    <source>
        <dbReference type="SAM" id="Coils"/>
    </source>
</evidence>
<evidence type="ECO:0000256" key="2">
    <source>
        <dbReference type="SAM" id="MobiDB-lite"/>
    </source>
</evidence>
<feature type="compositionally biased region" description="Basic and acidic residues" evidence="2">
    <location>
        <begin position="347"/>
        <end position="363"/>
    </location>
</feature>
<dbReference type="AlphaFoldDB" id="A0A319EP94"/>
<evidence type="ECO:0000313" key="4">
    <source>
        <dbReference type="Proteomes" id="UP000248423"/>
    </source>
</evidence>
<dbReference type="VEuPathDB" id="FungiDB:BO78DRAFT_332254"/>
<dbReference type="OrthoDB" id="8064436at2759"/>
<dbReference type="PANTHER" id="PTHR42067:SF1">
    <property type="entry name" value="MITOTIC APPARATUS PROTEIN P62"/>
    <property type="match status" value="1"/>
</dbReference>
<organism evidence="3 4">
    <name type="scientific">Aspergillus sclerotiicarbonarius (strain CBS 121057 / IBT 28362)</name>
    <dbReference type="NCBI Taxonomy" id="1448318"/>
    <lineage>
        <taxon>Eukaryota</taxon>
        <taxon>Fungi</taxon>
        <taxon>Dikarya</taxon>
        <taxon>Ascomycota</taxon>
        <taxon>Pezizomycotina</taxon>
        <taxon>Eurotiomycetes</taxon>
        <taxon>Eurotiomycetidae</taxon>
        <taxon>Eurotiales</taxon>
        <taxon>Aspergillaceae</taxon>
        <taxon>Aspergillus</taxon>
        <taxon>Aspergillus subgen. Circumdati</taxon>
    </lineage>
</organism>
<gene>
    <name evidence="3" type="ORF">BO78DRAFT_332254</name>
</gene>
<keyword evidence="1" id="KW-0175">Coiled coil</keyword>
<feature type="compositionally biased region" description="Polar residues" evidence="2">
    <location>
        <begin position="364"/>
        <end position="374"/>
    </location>
</feature>
<proteinExistence type="predicted"/>